<evidence type="ECO:0000256" key="6">
    <source>
        <dbReference type="ARBA" id="ARBA00022679"/>
    </source>
</evidence>
<dbReference type="GO" id="GO:0016020">
    <property type="term" value="C:membrane"/>
    <property type="evidence" value="ECO:0007669"/>
    <property type="project" value="UniProtKB-SubCell"/>
</dbReference>
<comment type="similarity">
    <text evidence="3">Belongs to the glycosyltransferase 31 family. Beta3-Gal-T subfamily.</text>
</comment>
<evidence type="ECO:0000256" key="3">
    <source>
        <dbReference type="ARBA" id="ARBA00006462"/>
    </source>
</evidence>
<evidence type="ECO:0000256" key="8">
    <source>
        <dbReference type="ARBA" id="ARBA00022741"/>
    </source>
</evidence>
<sequence>MLETRAKFVRETWVKRCNKWIFVSDETNASFPTISFGTKKGRKHLTTKTMRAFDYIYEHHINDADWFLKADDDTYVIMENLRYLFA</sequence>
<keyword evidence="5" id="KW-0328">Glycosyltransferase</keyword>
<evidence type="ECO:0000256" key="10">
    <source>
        <dbReference type="ARBA" id="ARBA00022989"/>
    </source>
</evidence>
<feature type="domain" description="Fringe-like glycosyltransferase" evidence="12">
    <location>
        <begin position="3"/>
        <end position="84"/>
    </location>
</feature>
<keyword evidence="14" id="KW-1185">Reference proteome</keyword>
<evidence type="ECO:0000256" key="4">
    <source>
        <dbReference type="ARBA" id="ARBA00012557"/>
    </source>
</evidence>
<dbReference type="PANTHER" id="PTHR23033">
    <property type="entry name" value="BETA1,3-GALACTOSYLTRANSFERASE"/>
    <property type="match status" value="1"/>
</dbReference>
<dbReference type="EC" id="2.4.1.122" evidence="4"/>
<dbReference type="GO" id="GO:0016263">
    <property type="term" value="F:glycoprotein-N-acetylgalactosamine 3-beta-galactosyltransferase activity"/>
    <property type="evidence" value="ECO:0007669"/>
    <property type="project" value="UniProtKB-EC"/>
</dbReference>
<evidence type="ECO:0000259" key="12">
    <source>
        <dbReference type="Pfam" id="PF02434"/>
    </source>
</evidence>
<evidence type="ECO:0000256" key="2">
    <source>
        <dbReference type="ARBA" id="ARBA00004922"/>
    </source>
</evidence>
<keyword evidence="7" id="KW-0812">Transmembrane</keyword>
<accession>A0AAD9J068</accession>
<dbReference type="PANTHER" id="PTHR23033:SF14">
    <property type="entry name" value="GLYCOPROTEIN-N-ACETYLGALACTOSAMINE 3-BETA-GALACTOSYLTRANSFERASE 1-RELATED"/>
    <property type="match status" value="1"/>
</dbReference>
<comment type="caution">
    <text evidence="13">The sequence shown here is derived from an EMBL/GenBank/DDBJ whole genome shotgun (WGS) entry which is preliminary data.</text>
</comment>
<dbReference type="GO" id="GO:0000166">
    <property type="term" value="F:nucleotide binding"/>
    <property type="evidence" value="ECO:0007669"/>
    <property type="project" value="UniProtKB-KW"/>
</dbReference>
<evidence type="ECO:0000256" key="7">
    <source>
        <dbReference type="ARBA" id="ARBA00022692"/>
    </source>
</evidence>
<evidence type="ECO:0000313" key="13">
    <source>
        <dbReference type="EMBL" id="KAK2144241.1"/>
    </source>
</evidence>
<dbReference type="InterPro" id="IPR003378">
    <property type="entry name" value="Fringe-like_glycosylTrfase"/>
</dbReference>
<keyword evidence="10" id="KW-1133">Transmembrane helix</keyword>
<dbReference type="EMBL" id="JAODUP010000776">
    <property type="protein sequence ID" value="KAK2144241.1"/>
    <property type="molecule type" value="Genomic_DNA"/>
</dbReference>
<dbReference type="InterPro" id="IPR026050">
    <property type="entry name" value="C1GALT1/C1GALT1_chp1"/>
</dbReference>
<reference evidence="13" key="1">
    <citation type="journal article" date="2023" name="Mol. Biol. Evol.">
        <title>Third-Generation Sequencing Reveals the Adaptive Role of the Epigenome in Three Deep-Sea Polychaetes.</title>
        <authorList>
            <person name="Perez M."/>
            <person name="Aroh O."/>
            <person name="Sun Y."/>
            <person name="Lan Y."/>
            <person name="Juniper S.K."/>
            <person name="Young C.R."/>
            <person name="Angers B."/>
            <person name="Qian P.Y."/>
        </authorList>
    </citation>
    <scope>NUCLEOTIDE SEQUENCE</scope>
    <source>
        <strain evidence="13">P08H-3</strain>
    </source>
</reference>
<protein>
    <recommendedName>
        <fullName evidence="4">N-acetylgalactosaminide beta-1,3-galactosyltransferase</fullName>
        <ecNumber evidence="4">2.4.1.122</ecNumber>
    </recommendedName>
</protein>
<proteinExistence type="inferred from homology"/>
<dbReference type="Pfam" id="PF02434">
    <property type="entry name" value="Fringe"/>
    <property type="match status" value="1"/>
</dbReference>
<evidence type="ECO:0000313" key="14">
    <source>
        <dbReference type="Proteomes" id="UP001208570"/>
    </source>
</evidence>
<keyword evidence="9" id="KW-0735">Signal-anchor</keyword>
<evidence type="ECO:0000256" key="5">
    <source>
        <dbReference type="ARBA" id="ARBA00022676"/>
    </source>
</evidence>
<dbReference type="Gene3D" id="3.90.550.50">
    <property type="match status" value="1"/>
</dbReference>
<keyword evidence="11" id="KW-0472">Membrane</keyword>
<name>A0AAD9J068_9ANNE</name>
<comment type="subcellular location">
    <subcellularLocation>
        <location evidence="1">Membrane</location>
        <topology evidence="1">Single-pass type II membrane protein</topology>
    </subcellularLocation>
</comment>
<gene>
    <name evidence="13" type="ORF">LSH36_776g03004</name>
</gene>
<comment type="pathway">
    <text evidence="2">Protein modification; protein glycosylation.</text>
</comment>
<evidence type="ECO:0000256" key="9">
    <source>
        <dbReference type="ARBA" id="ARBA00022968"/>
    </source>
</evidence>
<organism evidence="13 14">
    <name type="scientific">Paralvinella palmiformis</name>
    <dbReference type="NCBI Taxonomy" id="53620"/>
    <lineage>
        <taxon>Eukaryota</taxon>
        <taxon>Metazoa</taxon>
        <taxon>Spiralia</taxon>
        <taxon>Lophotrochozoa</taxon>
        <taxon>Annelida</taxon>
        <taxon>Polychaeta</taxon>
        <taxon>Sedentaria</taxon>
        <taxon>Canalipalpata</taxon>
        <taxon>Terebellida</taxon>
        <taxon>Terebelliformia</taxon>
        <taxon>Alvinellidae</taxon>
        <taxon>Paralvinella</taxon>
    </lineage>
</organism>
<keyword evidence="6" id="KW-0808">Transferase</keyword>
<evidence type="ECO:0000256" key="1">
    <source>
        <dbReference type="ARBA" id="ARBA00004606"/>
    </source>
</evidence>
<dbReference type="Proteomes" id="UP001208570">
    <property type="component" value="Unassembled WGS sequence"/>
</dbReference>
<evidence type="ECO:0000256" key="11">
    <source>
        <dbReference type="ARBA" id="ARBA00023136"/>
    </source>
</evidence>
<keyword evidence="8" id="KW-0547">Nucleotide-binding</keyword>
<dbReference type="AlphaFoldDB" id="A0AAD9J068"/>